<proteinExistence type="inferred from homology"/>
<dbReference type="InterPro" id="IPR011990">
    <property type="entry name" value="TPR-like_helical_dom_sf"/>
</dbReference>
<dbReference type="PANTHER" id="PTHR10271:SF14">
    <property type="entry name" value="INTERFERON-INDUCED PROTEIN WITH TETRATRICOPEPTIDE REPEATS-RELATED"/>
    <property type="match status" value="1"/>
</dbReference>
<dbReference type="GO" id="GO:0051607">
    <property type="term" value="P:defense response to virus"/>
    <property type="evidence" value="ECO:0007669"/>
    <property type="project" value="TreeGrafter"/>
</dbReference>
<keyword evidence="1" id="KW-0677">Repeat</keyword>
<evidence type="ECO:0000313" key="4">
    <source>
        <dbReference type="Ensembl" id="ENSPMGP00000026471.1"/>
    </source>
</evidence>
<dbReference type="Ensembl" id="ENSPMGT00000028191.1">
    <property type="protein sequence ID" value="ENSPMGP00000026471.1"/>
    <property type="gene ID" value="ENSPMGG00000021355.1"/>
</dbReference>
<dbReference type="PANTHER" id="PTHR10271">
    <property type="entry name" value="INTERFERON-INDUCED PROTEIN WITH TETRATRICOPEPTIDE REPEATS"/>
    <property type="match status" value="1"/>
</dbReference>
<dbReference type="SUPFAM" id="SSF48452">
    <property type="entry name" value="TPR-like"/>
    <property type="match status" value="1"/>
</dbReference>
<accession>A0A3B4BD67</accession>
<sequence length="411" mass="47959">RGEHAQSQEYMSKVQLQCHFTWPQPLHPVLRQGPGQNYNLQGFLQQTLGHSSEALSLLHSASEALRGPELLVNYSDLAWVYYKRDEHVQCQEYLSKVEALRREYPTEGDQLHPEVLVEKAFSLMEFYNDKKLLAAELLEKALKQQPTRWEWLSAQAMALVSAHRHKEYMDEKVLLTIRQAIERDPDNLELQAEYLNLRVQREENGRRRVEVAALSSQLLKSPHRLLRDIKSVLEVQRRAVCEAAAVELAESALHKRPDSRYLKACLATCLKWQVDQQREQVSQELIERTAALLGEVVSLYPDSCLKTELDQANVYARSDHSLAQAARLYQDLLRRDLEPVPKQMVLNQYAKFLKHDQHDYAMSMEYHMRAAEIPVPSFYRSNSIATLRRLNPRDRRLRRQLNDFLERHEDS</sequence>
<dbReference type="Proteomes" id="UP000261520">
    <property type="component" value="Unplaced"/>
</dbReference>
<reference evidence="4" key="1">
    <citation type="submission" date="2025-08" db="UniProtKB">
        <authorList>
            <consortium name="Ensembl"/>
        </authorList>
    </citation>
    <scope>IDENTIFICATION</scope>
</reference>
<comment type="similarity">
    <text evidence="3">Belongs to the IFIT family.</text>
</comment>
<evidence type="ECO:0000256" key="1">
    <source>
        <dbReference type="ARBA" id="ARBA00022737"/>
    </source>
</evidence>
<dbReference type="Gene3D" id="1.25.40.10">
    <property type="entry name" value="Tetratricopeptide repeat domain"/>
    <property type="match status" value="2"/>
</dbReference>
<reference evidence="4" key="2">
    <citation type="submission" date="2025-09" db="UniProtKB">
        <authorList>
            <consortium name="Ensembl"/>
        </authorList>
    </citation>
    <scope>IDENTIFICATION</scope>
</reference>
<organism evidence="4 5">
    <name type="scientific">Periophthalmus magnuspinnatus</name>
    <dbReference type="NCBI Taxonomy" id="409849"/>
    <lineage>
        <taxon>Eukaryota</taxon>
        <taxon>Metazoa</taxon>
        <taxon>Chordata</taxon>
        <taxon>Craniata</taxon>
        <taxon>Vertebrata</taxon>
        <taxon>Euteleostomi</taxon>
        <taxon>Actinopterygii</taxon>
        <taxon>Neopterygii</taxon>
        <taxon>Teleostei</taxon>
        <taxon>Neoteleostei</taxon>
        <taxon>Acanthomorphata</taxon>
        <taxon>Gobiaria</taxon>
        <taxon>Gobiiformes</taxon>
        <taxon>Gobioidei</taxon>
        <taxon>Gobiidae</taxon>
        <taxon>Oxudercinae</taxon>
        <taxon>Periophthalmus</taxon>
    </lineage>
</organism>
<evidence type="ECO:0000256" key="3">
    <source>
        <dbReference type="ARBA" id="ARBA00038336"/>
    </source>
</evidence>
<keyword evidence="5" id="KW-1185">Reference proteome</keyword>
<name>A0A3B4BD67_9GOBI</name>
<keyword evidence="2" id="KW-0802">TPR repeat</keyword>
<protein>
    <submittedName>
        <fullName evidence="4">Uncharacterized protein</fullName>
    </submittedName>
</protein>
<dbReference type="GO" id="GO:0005829">
    <property type="term" value="C:cytosol"/>
    <property type="evidence" value="ECO:0007669"/>
    <property type="project" value="TreeGrafter"/>
</dbReference>
<evidence type="ECO:0000256" key="2">
    <source>
        <dbReference type="ARBA" id="ARBA00022803"/>
    </source>
</evidence>
<dbReference type="AlphaFoldDB" id="A0A3B4BD67"/>
<evidence type="ECO:0000313" key="5">
    <source>
        <dbReference type="Proteomes" id="UP000261520"/>
    </source>
</evidence>
<dbReference type="STRING" id="409849.ENSPMGP00000026471"/>